<reference evidence="2 3" key="1">
    <citation type="submission" date="2017-09" db="EMBL/GenBank/DDBJ databases">
        <title>Genome sequencing of Besnoitia besnoiti strain Bb-Ger1.</title>
        <authorList>
            <person name="Schares G."/>
            <person name="Venepally P."/>
            <person name="Lorenzi H.A."/>
        </authorList>
    </citation>
    <scope>NUCLEOTIDE SEQUENCE [LARGE SCALE GENOMIC DNA]</scope>
    <source>
        <strain evidence="2 3">Bb-Ger1</strain>
    </source>
</reference>
<dbReference type="OrthoDB" id="272810at2759"/>
<feature type="compositionally biased region" description="Polar residues" evidence="1">
    <location>
        <begin position="370"/>
        <end position="380"/>
    </location>
</feature>
<dbReference type="VEuPathDB" id="ToxoDB:BESB_060810"/>
<dbReference type="AlphaFoldDB" id="A0A2A9MDB3"/>
<comment type="caution">
    <text evidence="2">The sequence shown here is derived from an EMBL/GenBank/DDBJ whole genome shotgun (WGS) entry which is preliminary data.</text>
</comment>
<evidence type="ECO:0000256" key="1">
    <source>
        <dbReference type="SAM" id="MobiDB-lite"/>
    </source>
</evidence>
<feature type="compositionally biased region" description="Low complexity" evidence="1">
    <location>
        <begin position="133"/>
        <end position="142"/>
    </location>
</feature>
<name>A0A2A9MDB3_BESBE</name>
<feature type="compositionally biased region" description="Low complexity" evidence="1">
    <location>
        <begin position="301"/>
        <end position="313"/>
    </location>
</feature>
<keyword evidence="3" id="KW-1185">Reference proteome</keyword>
<evidence type="ECO:0000313" key="2">
    <source>
        <dbReference type="EMBL" id="PFH35194.1"/>
    </source>
</evidence>
<feature type="compositionally biased region" description="Gly residues" evidence="1">
    <location>
        <begin position="354"/>
        <end position="365"/>
    </location>
</feature>
<sequence length="380" mass="40580">MFSGQVRKYVDSAVESVLSPFVDSLDKAGSPGGKSAHRGKVSFRDGKSARRKDGSPSRAEGDDAGSKAEGGSRRPEEGRGSFFRWARSKFSNAQERRERNRTGKSRSPASSGEERFRHSDLSGETSRQRRWRSPSGDDSSSSAAETARKRGRWPVSLIGSSSRGENASESSVDEDDPPSPDYAFRAGASSATGGGDIVYTNIKLRRDLLSSSGLPFVLSHGVISCVRISIPPLLSLAPIVISVEDVLLLFTPLPTESWNPLEIRRHAQQQRRDLIADLEREIENQLRQNLGSGGLGCSTPSHPRSVRSLTSSSHTLSRESYAVASGGTMLAGDRSAFGATLGPSTGLVEDSRGRGTGSTPGGGGSRHISETTLRNGYSGD</sequence>
<feature type="compositionally biased region" description="Basic and acidic residues" evidence="1">
    <location>
        <begin position="42"/>
        <end position="79"/>
    </location>
</feature>
<dbReference type="RefSeq" id="XP_029219203.1">
    <property type="nucleotide sequence ID" value="XM_029364495.1"/>
</dbReference>
<feature type="region of interest" description="Disordered" evidence="1">
    <location>
        <begin position="335"/>
        <end position="380"/>
    </location>
</feature>
<dbReference type="Proteomes" id="UP000224006">
    <property type="component" value="Chromosome V"/>
</dbReference>
<dbReference type="KEGG" id="bbes:BESB_060810"/>
<feature type="compositionally biased region" description="Basic and acidic residues" evidence="1">
    <location>
        <begin position="112"/>
        <end position="121"/>
    </location>
</feature>
<accession>A0A2A9MDB3</accession>
<proteinExistence type="predicted"/>
<feature type="region of interest" description="Disordered" evidence="1">
    <location>
        <begin position="289"/>
        <end position="313"/>
    </location>
</feature>
<feature type="compositionally biased region" description="Low complexity" evidence="1">
    <location>
        <begin position="159"/>
        <end position="170"/>
    </location>
</feature>
<dbReference type="EMBL" id="NWUJ01000005">
    <property type="protein sequence ID" value="PFH35194.1"/>
    <property type="molecule type" value="Genomic_DNA"/>
</dbReference>
<evidence type="ECO:0000313" key="3">
    <source>
        <dbReference type="Proteomes" id="UP000224006"/>
    </source>
</evidence>
<gene>
    <name evidence="2" type="ORF">BESB_060810</name>
</gene>
<feature type="region of interest" description="Disordered" evidence="1">
    <location>
        <begin position="21"/>
        <end position="188"/>
    </location>
</feature>
<dbReference type="GeneID" id="40311009"/>
<protein>
    <submittedName>
        <fullName evidence="2">Uncharacterized protein</fullName>
    </submittedName>
</protein>
<organism evidence="2 3">
    <name type="scientific">Besnoitia besnoiti</name>
    <name type="common">Apicomplexan protozoan</name>
    <dbReference type="NCBI Taxonomy" id="94643"/>
    <lineage>
        <taxon>Eukaryota</taxon>
        <taxon>Sar</taxon>
        <taxon>Alveolata</taxon>
        <taxon>Apicomplexa</taxon>
        <taxon>Conoidasida</taxon>
        <taxon>Coccidia</taxon>
        <taxon>Eucoccidiorida</taxon>
        <taxon>Eimeriorina</taxon>
        <taxon>Sarcocystidae</taxon>
        <taxon>Besnoitia</taxon>
    </lineage>
</organism>